<reference evidence="3" key="1">
    <citation type="journal article" date="2018" name="Nat. Microbiol.">
        <title>Leveraging single-cell genomics to expand the fungal tree of life.</title>
        <authorList>
            <person name="Ahrendt S.R."/>
            <person name="Quandt C.A."/>
            <person name="Ciobanu D."/>
            <person name="Clum A."/>
            <person name="Salamov A."/>
            <person name="Andreopoulos B."/>
            <person name="Cheng J.F."/>
            <person name="Woyke T."/>
            <person name="Pelin A."/>
            <person name="Henrissat B."/>
            <person name="Reynolds N.K."/>
            <person name="Benny G.L."/>
            <person name="Smith M.E."/>
            <person name="James T.Y."/>
            <person name="Grigoriev I.V."/>
        </authorList>
    </citation>
    <scope>NUCLEOTIDE SEQUENCE [LARGE SCALE GENOMIC DNA]</scope>
    <source>
        <strain evidence="3">Benny S71-1</strain>
    </source>
</reference>
<evidence type="ECO:0000256" key="1">
    <source>
        <dbReference type="ARBA" id="ARBA00011012"/>
    </source>
</evidence>
<gene>
    <name evidence="2" type="ORF">SYNPS1DRAFT_33065</name>
</gene>
<dbReference type="EMBL" id="KZ989904">
    <property type="protein sequence ID" value="RKP25052.1"/>
    <property type="molecule type" value="Genomic_DNA"/>
</dbReference>
<comment type="similarity">
    <text evidence="1">Belongs to the Mo25 family.</text>
</comment>
<accession>A0A4P9YZM1</accession>
<dbReference type="GO" id="GO:0005737">
    <property type="term" value="C:cytoplasm"/>
    <property type="evidence" value="ECO:0007669"/>
    <property type="project" value="UniProtKB-ARBA"/>
</dbReference>
<dbReference type="PANTHER" id="PTHR10182:SF3">
    <property type="entry name" value="PROTEIN MO25"/>
    <property type="match status" value="1"/>
</dbReference>
<dbReference type="PANTHER" id="PTHR10182">
    <property type="entry name" value="CALCIUM-BINDING PROTEIN 39-RELATED"/>
    <property type="match status" value="1"/>
</dbReference>
<dbReference type="OrthoDB" id="609103at2759"/>
<dbReference type="Gene3D" id="1.25.10.10">
    <property type="entry name" value="Leucine-rich Repeat Variant"/>
    <property type="match status" value="1"/>
</dbReference>
<dbReference type="InterPro" id="IPR011989">
    <property type="entry name" value="ARM-like"/>
</dbReference>
<dbReference type="GO" id="GO:0035556">
    <property type="term" value="P:intracellular signal transduction"/>
    <property type="evidence" value="ECO:0007669"/>
    <property type="project" value="TreeGrafter"/>
</dbReference>
<dbReference type="SUPFAM" id="SSF48371">
    <property type="entry name" value="ARM repeat"/>
    <property type="match status" value="1"/>
</dbReference>
<dbReference type="Proteomes" id="UP000278143">
    <property type="component" value="Unassembled WGS sequence"/>
</dbReference>
<organism evidence="2 3">
    <name type="scientific">Syncephalis pseudoplumigaleata</name>
    <dbReference type="NCBI Taxonomy" id="1712513"/>
    <lineage>
        <taxon>Eukaryota</taxon>
        <taxon>Fungi</taxon>
        <taxon>Fungi incertae sedis</taxon>
        <taxon>Zoopagomycota</taxon>
        <taxon>Zoopagomycotina</taxon>
        <taxon>Zoopagomycetes</taxon>
        <taxon>Zoopagales</taxon>
        <taxon>Piptocephalidaceae</taxon>
        <taxon>Syncephalis</taxon>
    </lineage>
</organism>
<sequence>MNIFFKNKTKSPQELVKIVKDAVNRLTPTDKKPAEDISKSLAAMKIILYGDGDNDPSPELVAQLSQEVYSNDVLALLVKHMALLEFEAKKDVAQIFNNLLRRQVGTRYPTVDYLARHEDILFSLQLGYENQEIALSCGMILRECARHEPLARILLLSPSFYQYFDYVEVGSFDVASDAFATFRELLTRHKAQVASFLQENYDTFFTRYTVLLNSENYVTKRQSIKLLGEILLDRANFNVMTKYISNADNLKLMMNLLRDKSRNIQFEAFHVFKVFVANPNKNRPVSDILRKNREKLITFLGNFHNDRTDDDQFNSEKAFLIKQIQDMA</sequence>
<evidence type="ECO:0008006" key="4">
    <source>
        <dbReference type="Google" id="ProtNLM"/>
    </source>
</evidence>
<dbReference type="FunFam" id="1.25.10.10:FF:000257">
    <property type="entry name" value="Conidiophore development protein hymA"/>
    <property type="match status" value="1"/>
</dbReference>
<dbReference type="GO" id="GO:0043539">
    <property type="term" value="F:protein serine/threonine kinase activator activity"/>
    <property type="evidence" value="ECO:0007669"/>
    <property type="project" value="TreeGrafter"/>
</dbReference>
<dbReference type="Pfam" id="PF08569">
    <property type="entry name" value="Mo25"/>
    <property type="match status" value="1"/>
</dbReference>
<dbReference type="InterPro" id="IPR013878">
    <property type="entry name" value="Mo25"/>
</dbReference>
<evidence type="ECO:0000313" key="2">
    <source>
        <dbReference type="EMBL" id="RKP25052.1"/>
    </source>
</evidence>
<evidence type="ECO:0000313" key="3">
    <source>
        <dbReference type="Proteomes" id="UP000278143"/>
    </source>
</evidence>
<dbReference type="InterPro" id="IPR016024">
    <property type="entry name" value="ARM-type_fold"/>
</dbReference>
<name>A0A4P9YZM1_9FUNG</name>
<keyword evidence="3" id="KW-1185">Reference proteome</keyword>
<dbReference type="AlphaFoldDB" id="A0A4P9YZM1"/>
<protein>
    <recommendedName>
        <fullName evidence="4">Mo25-like protein</fullName>
    </recommendedName>
</protein>
<proteinExistence type="inferred from homology"/>